<feature type="region of interest" description="Disordered" evidence="7">
    <location>
        <begin position="271"/>
        <end position="303"/>
    </location>
</feature>
<evidence type="ECO:0000256" key="4">
    <source>
        <dbReference type="ARBA" id="ARBA00022801"/>
    </source>
</evidence>
<dbReference type="GO" id="GO:0016779">
    <property type="term" value="F:nucleotidyltransferase activity"/>
    <property type="evidence" value="ECO:0007669"/>
    <property type="project" value="UniProtKB-KW"/>
</dbReference>
<evidence type="ECO:0000259" key="8">
    <source>
        <dbReference type="PROSITE" id="PS51671"/>
    </source>
</evidence>
<evidence type="ECO:0000313" key="10">
    <source>
        <dbReference type="EMBL" id="GIG86526.1"/>
    </source>
</evidence>
<dbReference type="PROSITE" id="PS51831">
    <property type="entry name" value="HD"/>
    <property type="match status" value="1"/>
</dbReference>
<feature type="domain" description="HD" evidence="9">
    <location>
        <begin position="464"/>
        <end position="562"/>
    </location>
</feature>
<accession>A0ABQ4DVP9</accession>
<dbReference type="PIRSF" id="PIRSF006288">
    <property type="entry name" value="PII_uridyltransf"/>
    <property type="match status" value="1"/>
</dbReference>
<reference evidence="10 11" key="1">
    <citation type="submission" date="2021-01" db="EMBL/GenBank/DDBJ databases">
        <title>Whole genome shotgun sequence of Plantactinospora endophytica NBRC 110450.</title>
        <authorList>
            <person name="Komaki H."/>
            <person name="Tamura T."/>
        </authorList>
    </citation>
    <scope>NUCLEOTIDE SEQUENCE [LARGE SCALE GENOMIC DNA]</scope>
    <source>
        <strain evidence="10 11">NBRC 110450</strain>
    </source>
</reference>
<evidence type="ECO:0000259" key="9">
    <source>
        <dbReference type="PROSITE" id="PS51831"/>
    </source>
</evidence>
<dbReference type="RefSeq" id="WP_203865133.1">
    <property type="nucleotide sequence ID" value="NZ_BONW01000004.1"/>
</dbReference>
<feature type="domain" description="ACT" evidence="8">
    <location>
        <begin position="635"/>
        <end position="711"/>
    </location>
</feature>
<evidence type="ECO:0000256" key="5">
    <source>
        <dbReference type="ARBA" id="ARBA00022842"/>
    </source>
</evidence>
<gene>
    <name evidence="10" type="primary">glnD</name>
    <name evidence="10" type="ORF">Pen02_14620</name>
</gene>
<evidence type="ECO:0000256" key="3">
    <source>
        <dbReference type="ARBA" id="ARBA00022737"/>
    </source>
</evidence>
<keyword evidence="5" id="KW-0460">Magnesium</keyword>
<keyword evidence="2 10" id="KW-0548">Nucleotidyltransferase</keyword>
<feature type="domain" description="ACT" evidence="8">
    <location>
        <begin position="738"/>
        <end position="804"/>
    </location>
</feature>
<organism evidence="10 11">
    <name type="scientific">Plantactinospora endophytica</name>
    <dbReference type="NCBI Taxonomy" id="673535"/>
    <lineage>
        <taxon>Bacteria</taxon>
        <taxon>Bacillati</taxon>
        <taxon>Actinomycetota</taxon>
        <taxon>Actinomycetes</taxon>
        <taxon>Micromonosporales</taxon>
        <taxon>Micromonosporaceae</taxon>
        <taxon>Plantactinospora</taxon>
    </lineage>
</organism>
<dbReference type="PANTHER" id="PTHR47320:SF1">
    <property type="entry name" value="BIFUNCTIONAL URIDYLYLTRANSFERASE_URIDYLYL-REMOVING ENZYME"/>
    <property type="match status" value="1"/>
</dbReference>
<dbReference type="Pfam" id="PF01966">
    <property type="entry name" value="HD"/>
    <property type="match status" value="1"/>
</dbReference>
<name>A0ABQ4DVP9_9ACTN</name>
<dbReference type="Proteomes" id="UP000646749">
    <property type="component" value="Unassembled WGS sequence"/>
</dbReference>
<evidence type="ECO:0000256" key="7">
    <source>
        <dbReference type="SAM" id="MobiDB-lite"/>
    </source>
</evidence>
<dbReference type="InterPro" id="IPR043519">
    <property type="entry name" value="NT_sf"/>
</dbReference>
<keyword evidence="6" id="KW-0511">Multifunctional enzyme</keyword>
<sequence length="804" mass="84616">MTRGPVPLTAGQVDPRPLVIPGIGAAAREQRAAALDTWLTGLLTAGLRETAGRRNGPDPASATGIALVAVGGLGRRQCAPCGDLDLVLLHSGVPGMDDLAAALWYPIWDARLGLDHSVRTIPEALSVAHDDVKVALGLLDARHVAGDPELSARLVGAAADQWRRTAVRALPALREVTATRWQAHGELAFLLEGDLKEAAGGLRDVALLRAIAFAGISDTLRPAVRAAHLRMLDTRDALHSSVGRRVDRLLAQERTAVAGLLGLRAVRSTVDPAQRPFGPGAVEPAPRQLSPDPDGTPNGLAEPGDALLRQVAGDARTISHALDDAWRAADRLRSGRRRGADGRPLRRPVARDVVEQDGELVLARTAIGARPDPSLSLRVAAAAASARLPIARATCEWLAAYCPPLPTPWPPAARAALITLLGAGTGLVGTWETCDRYGLVDGWLPEWPRMRSLPQHNPVHRFTLDRHLVQAAAEATGYAREVDRPDLLLLAAFLHDVGKGLGGDHSIVGAPIAARIAARIGLPPAEVDLIERLVRLHLLLPEVATRRDLADPVTIAGVADAVQDTGTLSLLHALAQADAKATGPAAWSDWKARLIAELVRRVHTRLDTGQLPEPPTPDPALVAGPLPAVHLEGDRVAVAAADRRGLLAAVAGCLALHRLEVLAADASMVEETALVEFLVQPRYGTPPDPVALAADLRRAVTGDVSVTQRLRGRALAARGGGSPPRVVWHRAAATDAVVLELRAADAGGLLYRVASALDEAGAQVRAARISTLGGDVVDAFYLVGSWPDEAERDRVEAAVLSAAG</sequence>
<dbReference type="SUPFAM" id="SSF81301">
    <property type="entry name" value="Nucleotidyltransferase"/>
    <property type="match status" value="1"/>
</dbReference>
<dbReference type="SMART" id="SM00471">
    <property type="entry name" value="HDc"/>
    <property type="match status" value="1"/>
</dbReference>
<dbReference type="SUPFAM" id="SSF109604">
    <property type="entry name" value="HD-domain/PDEase-like"/>
    <property type="match status" value="1"/>
</dbReference>
<keyword evidence="3" id="KW-0677">Repeat</keyword>
<dbReference type="PROSITE" id="PS51671">
    <property type="entry name" value="ACT"/>
    <property type="match status" value="2"/>
</dbReference>
<evidence type="ECO:0000256" key="2">
    <source>
        <dbReference type="ARBA" id="ARBA00022695"/>
    </source>
</evidence>
<proteinExistence type="predicted"/>
<dbReference type="EMBL" id="BONW01000004">
    <property type="protein sequence ID" value="GIG86526.1"/>
    <property type="molecule type" value="Genomic_DNA"/>
</dbReference>
<protein>
    <submittedName>
        <fullName evidence="10">Bifunctional uridylyltransferase/uridylyl-removing enzyme</fullName>
    </submittedName>
</protein>
<comment type="caution">
    <text evidence="10">The sequence shown here is derived from an EMBL/GenBank/DDBJ whole genome shotgun (WGS) entry which is preliminary data.</text>
</comment>
<evidence type="ECO:0000256" key="6">
    <source>
        <dbReference type="ARBA" id="ARBA00023268"/>
    </source>
</evidence>
<evidence type="ECO:0000313" key="11">
    <source>
        <dbReference type="Proteomes" id="UP000646749"/>
    </source>
</evidence>
<dbReference type="InterPro" id="IPR003607">
    <property type="entry name" value="HD/PDEase_dom"/>
</dbReference>
<dbReference type="InterPro" id="IPR045865">
    <property type="entry name" value="ACT-like_dom_sf"/>
</dbReference>
<keyword evidence="1" id="KW-0808">Transferase</keyword>
<evidence type="ECO:0000256" key="1">
    <source>
        <dbReference type="ARBA" id="ARBA00022679"/>
    </source>
</evidence>
<dbReference type="NCBIfam" id="NF002895">
    <property type="entry name" value="PRK03381.1"/>
    <property type="match status" value="1"/>
</dbReference>
<dbReference type="CDD" id="cd04873">
    <property type="entry name" value="ACT_UUR-ACR-like"/>
    <property type="match status" value="1"/>
</dbReference>
<keyword evidence="4" id="KW-0378">Hydrolase</keyword>
<dbReference type="InterPro" id="IPR010043">
    <property type="entry name" value="UTase/UR"/>
</dbReference>
<keyword evidence="11" id="KW-1185">Reference proteome</keyword>
<dbReference type="PANTHER" id="PTHR47320">
    <property type="entry name" value="BIFUNCTIONAL URIDYLYLTRANSFERASE/URIDYLYL-REMOVING ENZYME"/>
    <property type="match status" value="1"/>
</dbReference>
<dbReference type="InterPro" id="IPR002912">
    <property type="entry name" value="ACT_dom"/>
</dbReference>
<dbReference type="InterPro" id="IPR006674">
    <property type="entry name" value="HD_domain"/>
</dbReference>
<dbReference type="Gene3D" id="1.10.3090.10">
    <property type="entry name" value="cca-adding enzyme, domain 2"/>
    <property type="match status" value="1"/>
</dbReference>
<dbReference type="SUPFAM" id="SSF55021">
    <property type="entry name" value="ACT-like"/>
    <property type="match status" value="1"/>
</dbReference>